<keyword evidence="5" id="KW-1185">Reference proteome</keyword>
<protein>
    <recommendedName>
        <fullName evidence="3">HipA-like C-terminal domain-containing protein</fullName>
    </recommendedName>
</protein>
<keyword evidence="2" id="KW-0418">Kinase</keyword>
<dbReference type="Pfam" id="PF07804">
    <property type="entry name" value="HipA_C"/>
    <property type="match status" value="1"/>
</dbReference>
<reference evidence="5" key="1">
    <citation type="journal article" date="2019" name="Int. J. Syst. Evol. Microbiol.">
        <title>The Global Catalogue of Microorganisms (GCM) 10K type strain sequencing project: providing services to taxonomists for standard genome sequencing and annotation.</title>
        <authorList>
            <consortium name="The Broad Institute Genomics Platform"/>
            <consortium name="The Broad Institute Genome Sequencing Center for Infectious Disease"/>
            <person name="Wu L."/>
            <person name="Ma J."/>
        </authorList>
    </citation>
    <scope>NUCLEOTIDE SEQUENCE [LARGE SCALE GENOMIC DNA]</scope>
    <source>
        <strain evidence="5">JCM 18053</strain>
    </source>
</reference>
<dbReference type="RefSeq" id="WP_345738525.1">
    <property type="nucleotide sequence ID" value="NZ_BAABIA010000010.1"/>
</dbReference>
<keyword evidence="1" id="KW-0808">Transferase</keyword>
<dbReference type="Proteomes" id="UP001499852">
    <property type="component" value="Unassembled WGS sequence"/>
</dbReference>
<dbReference type="InterPro" id="IPR012893">
    <property type="entry name" value="HipA-like_C"/>
</dbReference>
<accession>A0ABP9PNG1</accession>
<gene>
    <name evidence="4" type="ORF">GCM10023213_43540</name>
</gene>
<evidence type="ECO:0000256" key="1">
    <source>
        <dbReference type="ARBA" id="ARBA00022679"/>
    </source>
</evidence>
<evidence type="ECO:0000256" key="2">
    <source>
        <dbReference type="ARBA" id="ARBA00022777"/>
    </source>
</evidence>
<feature type="domain" description="HipA-like C-terminal" evidence="3">
    <location>
        <begin position="24"/>
        <end position="195"/>
    </location>
</feature>
<evidence type="ECO:0000259" key="3">
    <source>
        <dbReference type="Pfam" id="PF07804"/>
    </source>
</evidence>
<proteinExistence type="predicted"/>
<organism evidence="4 5">
    <name type="scientific">Prosthecobacter algae</name>
    <dbReference type="NCBI Taxonomy" id="1144682"/>
    <lineage>
        <taxon>Bacteria</taxon>
        <taxon>Pseudomonadati</taxon>
        <taxon>Verrucomicrobiota</taxon>
        <taxon>Verrucomicrobiia</taxon>
        <taxon>Verrucomicrobiales</taxon>
        <taxon>Verrucomicrobiaceae</taxon>
        <taxon>Prosthecobacter</taxon>
    </lineage>
</organism>
<comment type="caution">
    <text evidence="4">The sequence shown here is derived from an EMBL/GenBank/DDBJ whole genome shotgun (WGS) entry which is preliminary data.</text>
</comment>
<sequence length="305" mass="34480">MESLTPYSVLQIDPNTVENEEQLGSKPKFWFRHEGHRWLFKEARPNTGEHWAEKIAAEVAAILHIPSARVELAECQGRKGCAVESFILARRREVLVHGNELLAGSVTGYDMTKRFRQSDHTLTNIIQAVESVFDHGSRRKEAAELLCGYLTLDALIGNTDRHHENWGLILTVMAQDKNTEEVLLRVAPSFDHASSLGRELLDDDRKRKLKENIVLNYVKKGRGGIFGNTNDKHGLSPLEAAKQAQILYPKLFHKWLLNLATLDDLHIHQIVAHVPNEWISPIAREFAATMINIGRAELLNTLPIS</sequence>
<evidence type="ECO:0000313" key="5">
    <source>
        <dbReference type="Proteomes" id="UP001499852"/>
    </source>
</evidence>
<name>A0ABP9PNG1_9BACT</name>
<dbReference type="Gene3D" id="1.10.1070.20">
    <property type="match status" value="1"/>
</dbReference>
<dbReference type="EMBL" id="BAABIA010000010">
    <property type="protein sequence ID" value="GAA5147999.1"/>
    <property type="molecule type" value="Genomic_DNA"/>
</dbReference>
<evidence type="ECO:0000313" key="4">
    <source>
        <dbReference type="EMBL" id="GAA5147999.1"/>
    </source>
</evidence>